<keyword evidence="5" id="KW-1185">Reference proteome</keyword>
<dbReference type="RefSeq" id="WP_341424625.1">
    <property type="nucleotide sequence ID" value="NZ_JBBUTG010000002.1"/>
</dbReference>
<dbReference type="InterPro" id="IPR027417">
    <property type="entry name" value="P-loop_NTPase"/>
</dbReference>
<evidence type="ECO:0000256" key="1">
    <source>
        <dbReference type="ARBA" id="ARBA00005417"/>
    </source>
</evidence>
<comment type="caution">
    <text evidence="4">The sequence shown here is derived from an EMBL/GenBank/DDBJ whole genome shotgun (WGS) entry which is preliminary data.</text>
</comment>
<evidence type="ECO:0000256" key="2">
    <source>
        <dbReference type="ARBA" id="ARBA00022448"/>
    </source>
</evidence>
<keyword evidence="4" id="KW-0067">ATP-binding</keyword>
<dbReference type="SUPFAM" id="SSF52540">
    <property type="entry name" value="P-loop containing nucleoside triphosphate hydrolases"/>
    <property type="match status" value="1"/>
</dbReference>
<comment type="similarity">
    <text evidence="1">Belongs to the ABC transporter superfamily.</text>
</comment>
<evidence type="ECO:0000313" key="4">
    <source>
        <dbReference type="EMBL" id="MEK8030277.1"/>
    </source>
</evidence>
<dbReference type="Pfam" id="PF00005">
    <property type="entry name" value="ABC_tran"/>
    <property type="match status" value="1"/>
</dbReference>
<reference evidence="4 5" key="1">
    <citation type="submission" date="2024-04" db="EMBL/GenBank/DDBJ databases">
        <title>Novel species of the genus Ideonella isolated from streams.</title>
        <authorList>
            <person name="Lu H."/>
        </authorList>
    </citation>
    <scope>NUCLEOTIDE SEQUENCE [LARGE SCALE GENOMIC DNA]</scope>
    <source>
        <strain evidence="4 5">DXS29W</strain>
    </source>
</reference>
<organism evidence="4 5">
    <name type="scientific">Ideonella lacteola</name>
    <dbReference type="NCBI Taxonomy" id="2984193"/>
    <lineage>
        <taxon>Bacteria</taxon>
        <taxon>Pseudomonadati</taxon>
        <taxon>Pseudomonadota</taxon>
        <taxon>Betaproteobacteria</taxon>
        <taxon>Burkholderiales</taxon>
        <taxon>Sphaerotilaceae</taxon>
        <taxon>Ideonella</taxon>
    </lineage>
</organism>
<proteinExistence type="inferred from homology"/>
<name>A0ABU9BJX6_9BURK</name>
<dbReference type="GO" id="GO:0005524">
    <property type="term" value="F:ATP binding"/>
    <property type="evidence" value="ECO:0007669"/>
    <property type="project" value="UniProtKB-KW"/>
</dbReference>
<keyword evidence="2" id="KW-0813">Transport</keyword>
<dbReference type="PANTHER" id="PTHR42788">
    <property type="entry name" value="TAURINE IMPORT ATP-BINDING PROTEIN-RELATED"/>
    <property type="match status" value="1"/>
</dbReference>
<evidence type="ECO:0000313" key="5">
    <source>
        <dbReference type="Proteomes" id="UP001371218"/>
    </source>
</evidence>
<dbReference type="EMBL" id="JBBUTG010000002">
    <property type="protein sequence ID" value="MEK8030277.1"/>
    <property type="molecule type" value="Genomic_DNA"/>
</dbReference>
<protein>
    <submittedName>
        <fullName evidence="4">ATP-binding cassette domain-containing protein</fullName>
    </submittedName>
</protein>
<gene>
    <name evidence="4" type="ORF">AACH06_05525</name>
</gene>
<sequence length="73" mass="7463">MGPSGCGKSTLMNVIAGFENPGAGAVRIDGAPLAGPSPKGIVFLQHGSVFPWLTVCQNLMLSLNGERHDTSPG</sequence>
<feature type="domain" description="ABC transporter" evidence="3">
    <location>
        <begin position="1"/>
        <end position="62"/>
    </location>
</feature>
<evidence type="ECO:0000259" key="3">
    <source>
        <dbReference type="Pfam" id="PF00005"/>
    </source>
</evidence>
<dbReference type="PANTHER" id="PTHR42788:SF13">
    <property type="entry name" value="ALIPHATIC SULFONATES IMPORT ATP-BINDING PROTEIN SSUB"/>
    <property type="match status" value="1"/>
</dbReference>
<dbReference type="InterPro" id="IPR050166">
    <property type="entry name" value="ABC_transporter_ATP-bind"/>
</dbReference>
<dbReference type="InterPro" id="IPR003439">
    <property type="entry name" value="ABC_transporter-like_ATP-bd"/>
</dbReference>
<accession>A0ABU9BJX6</accession>
<keyword evidence="4" id="KW-0547">Nucleotide-binding</keyword>
<dbReference type="Gene3D" id="3.40.50.300">
    <property type="entry name" value="P-loop containing nucleotide triphosphate hydrolases"/>
    <property type="match status" value="1"/>
</dbReference>
<dbReference type="Proteomes" id="UP001371218">
    <property type="component" value="Unassembled WGS sequence"/>
</dbReference>